<keyword evidence="1" id="KW-1133">Transmembrane helix</keyword>
<gene>
    <name evidence="3" type="ORF">PBAH0796_LOCUS22638</name>
</gene>
<dbReference type="AlphaFoldDB" id="A0A7S0AVZ8"/>
<dbReference type="EMBL" id="HBEG01037074">
    <property type="protein sequence ID" value="CAD8376074.1"/>
    <property type="molecule type" value="Transcribed_RNA"/>
</dbReference>
<evidence type="ECO:0000256" key="1">
    <source>
        <dbReference type="SAM" id="Phobius"/>
    </source>
</evidence>
<feature type="signal peptide" evidence="2">
    <location>
        <begin position="1"/>
        <end position="33"/>
    </location>
</feature>
<protein>
    <submittedName>
        <fullName evidence="3">Uncharacterized protein</fullName>
    </submittedName>
</protein>
<evidence type="ECO:0000256" key="2">
    <source>
        <dbReference type="SAM" id="SignalP"/>
    </source>
</evidence>
<sequence>MPPKRRHSLCGRCGAGCLALLLLGLATDPRGSGHAFVPQPSRPLQVWLSGTAALLAPLGPLGGSTALATDSATWRSVVNQKAAGGLGDAGTGNISLLIGCLVALVVCFVAVSSLFKSYEDKPLP</sequence>
<organism evidence="3">
    <name type="scientific">Pyrodinium bahamense</name>
    <dbReference type="NCBI Taxonomy" id="73915"/>
    <lineage>
        <taxon>Eukaryota</taxon>
        <taxon>Sar</taxon>
        <taxon>Alveolata</taxon>
        <taxon>Dinophyceae</taxon>
        <taxon>Gonyaulacales</taxon>
        <taxon>Pyrocystaceae</taxon>
        <taxon>Pyrodinium</taxon>
    </lineage>
</organism>
<accession>A0A7S0AVZ8</accession>
<proteinExistence type="predicted"/>
<name>A0A7S0AVZ8_9DINO</name>
<feature type="transmembrane region" description="Helical" evidence="1">
    <location>
        <begin position="94"/>
        <end position="115"/>
    </location>
</feature>
<keyword evidence="1" id="KW-0472">Membrane</keyword>
<keyword evidence="1" id="KW-0812">Transmembrane</keyword>
<feature type="chain" id="PRO_5031295081" evidence="2">
    <location>
        <begin position="34"/>
        <end position="124"/>
    </location>
</feature>
<evidence type="ECO:0000313" key="3">
    <source>
        <dbReference type="EMBL" id="CAD8376074.1"/>
    </source>
</evidence>
<reference evidence="3" key="1">
    <citation type="submission" date="2021-01" db="EMBL/GenBank/DDBJ databases">
        <authorList>
            <person name="Corre E."/>
            <person name="Pelletier E."/>
            <person name="Niang G."/>
            <person name="Scheremetjew M."/>
            <person name="Finn R."/>
            <person name="Kale V."/>
            <person name="Holt S."/>
            <person name="Cochrane G."/>
            <person name="Meng A."/>
            <person name="Brown T."/>
            <person name="Cohen L."/>
        </authorList>
    </citation>
    <scope>NUCLEOTIDE SEQUENCE</scope>
    <source>
        <strain evidence="3">Pbaha01</strain>
    </source>
</reference>
<keyword evidence="2" id="KW-0732">Signal</keyword>